<reference evidence="3" key="1">
    <citation type="journal article" date="2005" name="Nature">
        <title>The map-based sequence of the rice genome.</title>
        <authorList>
            <consortium name="International rice genome sequencing project (IRGSP)"/>
            <person name="Matsumoto T."/>
            <person name="Wu J."/>
            <person name="Kanamori H."/>
            <person name="Katayose Y."/>
            <person name="Fujisawa M."/>
            <person name="Namiki N."/>
            <person name="Mizuno H."/>
            <person name="Yamamoto K."/>
            <person name="Antonio B.A."/>
            <person name="Baba T."/>
            <person name="Sakata K."/>
            <person name="Nagamura Y."/>
            <person name="Aoki H."/>
            <person name="Arikawa K."/>
            <person name="Arita K."/>
            <person name="Bito T."/>
            <person name="Chiden Y."/>
            <person name="Fujitsuka N."/>
            <person name="Fukunaka R."/>
            <person name="Hamada M."/>
            <person name="Harada C."/>
            <person name="Hayashi A."/>
            <person name="Hijishita S."/>
            <person name="Honda M."/>
            <person name="Hosokawa S."/>
            <person name="Ichikawa Y."/>
            <person name="Idonuma A."/>
            <person name="Iijima M."/>
            <person name="Ikeda M."/>
            <person name="Ikeno M."/>
            <person name="Ito K."/>
            <person name="Ito S."/>
            <person name="Ito T."/>
            <person name="Ito Y."/>
            <person name="Ito Y."/>
            <person name="Iwabuchi A."/>
            <person name="Kamiya K."/>
            <person name="Karasawa W."/>
            <person name="Kurita K."/>
            <person name="Katagiri S."/>
            <person name="Kikuta A."/>
            <person name="Kobayashi H."/>
            <person name="Kobayashi N."/>
            <person name="Machita K."/>
            <person name="Maehara T."/>
            <person name="Masukawa M."/>
            <person name="Mizubayashi T."/>
            <person name="Mukai Y."/>
            <person name="Nagasaki H."/>
            <person name="Nagata Y."/>
            <person name="Naito S."/>
            <person name="Nakashima M."/>
            <person name="Nakama Y."/>
            <person name="Nakamichi Y."/>
            <person name="Nakamura M."/>
            <person name="Meguro A."/>
            <person name="Negishi M."/>
            <person name="Ohta I."/>
            <person name="Ohta T."/>
            <person name="Okamoto M."/>
            <person name="Ono N."/>
            <person name="Saji S."/>
            <person name="Sakaguchi M."/>
            <person name="Sakai K."/>
            <person name="Shibata M."/>
            <person name="Shimokawa T."/>
            <person name="Song J."/>
            <person name="Takazaki Y."/>
            <person name="Terasawa K."/>
            <person name="Tsugane M."/>
            <person name="Tsuji K."/>
            <person name="Ueda S."/>
            <person name="Waki K."/>
            <person name="Yamagata H."/>
            <person name="Yamamoto M."/>
            <person name="Yamamoto S."/>
            <person name="Yamane H."/>
            <person name="Yoshiki S."/>
            <person name="Yoshihara R."/>
            <person name="Yukawa K."/>
            <person name="Zhong H."/>
            <person name="Yano M."/>
            <person name="Yuan Q."/>
            <person name="Ouyang S."/>
            <person name="Liu J."/>
            <person name="Jones K.M."/>
            <person name="Gansberger K."/>
            <person name="Moffat K."/>
            <person name="Hill J."/>
            <person name="Bera J."/>
            <person name="Fadrosh D."/>
            <person name="Jin S."/>
            <person name="Johri S."/>
            <person name="Kim M."/>
            <person name="Overton L."/>
            <person name="Reardon M."/>
            <person name="Tsitrin T."/>
            <person name="Vuong H."/>
            <person name="Weaver B."/>
            <person name="Ciecko A."/>
            <person name="Tallon L."/>
            <person name="Jackson J."/>
            <person name="Pai G."/>
            <person name="Aken S.V."/>
            <person name="Utterback T."/>
            <person name="Reidmuller S."/>
            <person name="Feldblyum T."/>
            <person name="Hsiao J."/>
            <person name="Zismann V."/>
            <person name="Iobst S."/>
            <person name="de Vazeille A.R."/>
            <person name="Buell C.R."/>
            <person name="Ying K."/>
            <person name="Li Y."/>
            <person name="Lu T."/>
            <person name="Huang Y."/>
            <person name="Zhao Q."/>
            <person name="Feng Q."/>
            <person name="Zhang L."/>
            <person name="Zhu J."/>
            <person name="Weng Q."/>
            <person name="Mu J."/>
            <person name="Lu Y."/>
            <person name="Fan D."/>
            <person name="Liu Y."/>
            <person name="Guan J."/>
            <person name="Zhang Y."/>
            <person name="Yu S."/>
            <person name="Liu X."/>
            <person name="Zhang Y."/>
            <person name="Hong G."/>
            <person name="Han B."/>
            <person name="Choisne N."/>
            <person name="Demange N."/>
            <person name="Orjeda G."/>
            <person name="Samain S."/>
            <person name="Cattolico L."/>
            <person name="Pelletier E."/>
            <person name="Couloux A."/>
            <person name="Segurens B."/>
            <person name="Wincker P."/>
            <person name="D'Hont A."/>
            <person name="Scarpelli C."/>
            <person name="Weissenbach J."/>
            <person name="Salanoubat M."/>
            <person name="Quetier F."/>
            <person name="Yu Y."/>
            <person name="Kim H.R."/>
            <person name="Rambo T."/>
            <person name="Currie J."/>
            <person name="Collura K."/>
            <person name="Luo M."/>
            <person name="Yang T."/>
            <person name="Ammiraju J.S.S."/>
            <person name="Engler F."/>
            <person name="Soderlund C."/>
            <person name="Wing R.A."/>
            <person name="Palmer L.E."/>
            <person name="de la Bastide M."/>
            <person name="Spiegel L."/>
            <person name="Nascimento L."/>
            <person name="Zutavern T."/>
            <person name="O'Shaughnessy A."/>
            <person name="Dike S."/>
            <person name="Dedhia N."/>
            <person name="Preston R."/>
            <person name="Balija V."/>
            <person name="McCombie W.R."/>
            <person name="Chow T."/>
            <person name="Chen H."/>
            <person name="Chung M."/>
            <person name="Chen C."/>
            <person name="Shaw J."/>
            <person name="Wu H."/>
            <person name="Hsiao K."/>
            <person name="Chao Y."/>
            <person name="Chu M."/>
            <person name="Cheng C."/>
            <person name="Hour A."/>
            <person name="Lee P."/>
            <person name="Lin S."/>
            <person name="Lin Y."/>
            <person name="Liou J."/>
            <person name="Liu S."/>
            <person name="Hsing Y."/>
            <person name="Raghuvanshi S."/>
            <person name="Mohanty A."/>
            <person name="Bharti A.K."/>
            <person name="Gaur A."/>
            <person name="Gupta V."/>
            <person name="Kumar D."/>
            <person name="Ravi V."/>
            <person name="Vij S."/>
            <person name="Kapur A."/>
            <person name="Khurana P."/>
            <person name="Khurana P."/>
            <person name="Khurana J.P."/>
            <person name="Tyagi A.K."/>
            <person name="Gaikwad K."/>
            <person name="Singh A."/>
            <person name="Dalal V."/>
            <person name="Srivastava S."/>
            <person name="Dixit A."/>
            <person name="Pal A.K."/>
            <person name="Ghazi I.A."/>
            <person name="Yadav M."/>
            <person name="Pandit A."/>
            <person name="Bhargava A."/>
            <person name="Sureshbabu K."/>
            <person name="Batra K."/>
            <person name="Sharma T.R."/>
            <person name="Mohapatra T."/>
            <person name="Singh N.K."/>
            <person name="Messing J."/>
            <person name="Nelson A.B."/>
            <person name="Fuks G."/>
            <person name="Kavchok S."/>
            <person name="Keizer G."/>
            <person name="Linton E."/>
            <person name="Llaca V."/>
            <person name="Song R."/>
            <person name="Tanyolac B."/>
            <person name="Young S."/>
            <person name="Ho-Il K."/>
            <person name="Hahn J.H."/>
            <person name="Sangsakoo G."/>
            <person name="Vanavichit A."/>
            <person name="de Mattos Luiz.A.T."/>
            <person name="Zimmer P.D."/>
            <person name="Malone G."/>
            <person name="Dellagostin O."/>
            <person name="de Oliveira A.C."/>
            <person name="Bevan M."/>
            <person name="Bancroft I."/>
            <person name="Minx P."/>
            <person name="Cordum H."/>
            <person name="Wilson R."/>
            <person name="Cheng Z."/>
            <person name="Jin W."/>
            <person name="Jiang J."/>
            <person name="Leong S.A."/>
            <person name="Iwama H."/>
            <person name="Gojobori T."/>
            <person name="Itoh T."/>
            <person name="Niimura Y."/>
            <person name="Fujii Y."/>
            <person name="Habara T."/>
            <person name="Sakai H."/>
            <person name="Sato Y."/>
            <person name="Wilson G."/>
            <person name="Kumar K."/>
            <person name="McCouch S."/>
            <person name="Juretic N."/>
            <person name="Hoen D."/>
            <person name="Wright S."/>
            <person name="Bruskiewich R."/>
            <person name="Bureau T."/>
            <person name="Miyao A."/>
            <person name="Hirochika H."/>
            <person name="Nishikawa T."/>
            <person name="Kadowaki K."/>
            <person name="Sugiura M."/>
            <person name="Burr B."/>
            <person name="Sasaki T."/>
        </authorList>
    </citation>
    <scope>NUCLEOTIDE SEQUENCE [LARGE SCALE GENOMIC DNA]</scope>
    <source>
        <strain evidence="3">cv. Nipponbare</strain>
    </source>
</reference>
<dbReference type="Gramene" id="Os01t0278100-01">
    <property type="protein sequence ID" value="Os01t0278100-01"/>
    <property type="gene ID" value="Os01g0278100"/>
</dbReference>
<feature type="non-terminal residue" evidence="2">
    <location>
        <position position="1"/>
    </location>
</feature>
<organism evidence="2 3">
    <name type="scientific">Oryza sativa subsp. japonica</name>
    <name type="common">Rice</name>
    <dbReference type="NCBI Taxonomy" id="39947"/>
    <lineage>
        <taxon>Eukaryota</taxon>
        <taxon>Viridiplantae</taxon>
        <taxon>Streptophyta</taxon>
        <taxon>Embryophyta</taxon>
        <taxon>Tracheophyta</taxon>
        <taxon>Spermatophyta</taxon>
        <taxon>Magnoliopsida</taxon>
        <taxon>Liliopsida</taxon>
        <taxon>Poales</taxon>
        <taxon>Poaceae</taxon>
        <taxon>BOP clade</taxon>
        <taxon>Oryzoideae</taxon>
        <taxon>Oryzeae</taxon>
        <taxon>Oryzinae</taxon>
        <taxon>Oryza</taxon>
        <taxon>Oryza sativa</taxon>
    </lineage>
</organism>
<dbReference type="PaxDb" id="39947-A0A0P0V103"/>
<feature type="region of interest" description="Disordered" evidence="1">
    <location>
        <begin position="1"/>
        <end position="65"/>
    </location>
</feature>
<protein>
    <submittedName>
        <fullName evidence="2">Os01g0278100 protein</fullName>
    </submittedName>
</protein>
<dbReference type="Proteomes" id="UP000059680">
    <property type="component" value="Chromosome 1"/>
</dbReference>
<feature type="compositionally biased region" description="Basic and acidic residues" evidence="1">
    <location>
        <begin position="13"/>
        <end position="30"/>
    </location>
</feature>
<proteinExistence type="predicted"/>
<evidence type="ECO:0000313" key="3">
    <source>
        <dbReference type="Proteomes" id="UP000059680"/>
    </source>
</evidence>
<gene>
    <name evidence="2" type="ordered locus">Os01g0278100</name>
    <name evidence="2" type="ORF">OSNPB_010278100</name>
</gene>
<accession>A0A0P0V103</accession>
<dbReference type="InParanoid" id="A0A0P0V103"/>
<dbReference type="AlphaFoldDB" id="A0A0P0V103"/>
<reference evidence="2 3" key="3">
    <citation type="journal article" date="2013" name="Rice">
        <title>Improvement of the Oryza sativa Nipponbare reference genome using next generation sequence and optical map data.</title>
        <authorList>
            <person name="Kawahara Y."/>
            <person name="de la Bastide M."/>
            <person name="Hamilton J.P."/>
            <person name="Kanamori H."/>
            <person name="McCombie W.R."/>
            <person name="Ouyang S."/>
            <person name="Schwartz D.C."/>
            <person name="Tanaka T."/>
            <person name="Wu J."/>
            <person name="Zhou S."/>
            <person name="Childs K.L."/>
            <person name="Davidson R.M."/>
            <person name="Lin H."/>
            <person name="Quesada-Ocampo L."/>
            <person name="Vaillancourt B."/>
            <person name="Sakai H."/>
            <person name="Lee S.S."/>
            <person name="Kim J."/>
            <person name="Numa H."/>
            <person name="Itoh T."/>
            <person name="Buell C.R."/>
            <person name="Matsumoto T."/>
        </authorList>
    </citation>
    <scope>NUCLEOTIDE SEQUENCE [LARGE SCALE GENOMIC DNA]</scope>
    <source>
        <strain evidence="3">cv. Nipponbare</strain>
    </source>
</reference>
<keyword evidence="3" id="KW-1185">Reference proteome</keyword>
<evidence type="ECO:0000256" key="1">
    <source>
        <dbReference type="SAM" id="MobiDB-lite"/>
    </source>
</evidence>
<dbReference type="EMBL" id="AP014957">
    <property type="protein sequence ID" value="BAS71568.1"/>
    <property type="molecule type" value="Genomic_DNA"/>
</dbReference>
<evidence type="ECO:0000313" key="2">
    <source>
        <dbReference type="EMBL" id="BAS71568.1"/>
    </source>
</evidence>
<reference evidence="2 3" key="2">
    <citation type="journal article" date="2013" name="Plant Cell Physiol.">
        <title>Rice Annotation Project Database (RAP-DB): an integrative and interactive database for rice genomics.</title>
        <authorList>
            <person name="Sakai H."/>
            <person name="Lee S.S."/>
            <person name="Tanaka T."/>
            <person name="Numa H."/>
            <person name="Kim J."/>
            <person name="Kawahara Y."/>
            <person name="Wakimoto H."/>
            <person name="Yang C.C."/>
            <person name="Iwamoto M."/>
            <person name="Abe T."/>
            <person name="Yamada Y."/>
            <person name="Muto A."/>
            <person name="Inokuchi H."/>
            <person name="Ikemura T."/>
            <person name="Matsumoto T."/>
            <person name="Sasaki T."/>
            <person name="Itoh T."/>
        </authorList>
    </citation>
    <scope>NUCLEOTIDE SEQUENCE [LARGE SCALE GENOMIC DNA]</scope>
    <source>
        <strain evidence="3">cv. Nipponbare</strain>
    </source>
</reference>
<name>A0A0P0V103_ORYSJ</name>
<sequence length="65" mass="7390">QRGAVTITKGRKKDKEQPVSKQAESKQPKDHSKRCSVCHKIQGHNARTCPSRSKRQKNNQPPSNR</sequence>